<sequence>SGPGEQVAKHFGFTAEDVAEKILAKL</sequence>
<dbReference type="Proteomes" id="UP000219573">
    <property type="component" value="Unassembled WGS sequence"/>
</dbReference>
<evidence type="ECO:0000313" key="1">
    <source>
        <dbReference type="EMBL" id="SNY46816.1"/>
    </source>
</evidence>
<dbReference type="EMBL" id="OBDZ01000045">
    <property type="protein sequence ID" value="SNY46816.1"/>
    <property type="molecule type" value="Genomic_DNA"/>
</dbReference>
<keyword evidence="2" id="KW-1185">Reference proteome</keyword>
<accession>A0A285IIB8</accession>
<protein>
    <submittedName>
        <fullName evidence="1">Uncharacterized protein</fullName>
    </submittedName>
</protein>
<dbReference type="AlphaFoldDB" id="A0A285IIB8"/>
<reference evidence="2" key="1">
    <citation type="submission" date="2017-09" db="EMBL/GenBank/DDBJ databases">
        <authorList>
            <person name="Varghese N."/>
            <person name="Submissions S."/>
        </authorList>
    </citation>
    <scope>NUCLEOTIDE SEQUENCE [LARGE SCALE GENOMIC DNA]</scope>
    <source>
        <strain evidence="2">MSL47</strain>
    </source>
</reference>
<evidence type="ECO:0000313" key="2">
    <source>
        <dbReference type="Proteomes" id="UP000219573"/>
    </source>
</evidence>
<name>A0A285IIB8_9FIRM</name>
<organism evidence="1 2">
    <name type="scientific">Orenia metallireducens</name>
    <dbReference type="NCBI Taxonomy" id="1413210"/>
    <lineage>
        <taxon>Bacteria</taxon>
        <taxon>Bacillati</taxon>
        <taxon>Bacillota</taxon>
        <taxon>Clostridia</taxon>
        <taxon>Halanaerobiales</taxon>
        <taxon>Halobacteroidaceae</taxon>
        <taxon>Orenia</taxon>
    </lineage>
</organism>
<gene>
    <name evidence="1" type="ORF">SAMN06265827_14513</name>
</gene>
<proteinExistence type="predicted"/>
<feature type="non-terminal residue" evidence="1">
    <location>
        <position position="1"/>
    </location>
</feature>